<dbReference type="Proteomes" id="UP000029713">
    <property type="component" value="Unassembled WGS sequence"/>
</dbReference>
<keyword evidence="3" id="KW-1185">Reference proteome</keyword>
<accession>A0A098YCP6</accession>
<sequence length="180" mass="20182">MRRRVQSESARADRNHMPNWTDNLLTVTGSADRLNEFLAAVNGENGVVDFATHLPQAPVDDEGHEQSWWGFNACATELTEHTPARLVFYFQTGWEPPLAWAECVAEKYPDLRMSLLYAEEGEGYAGLWISNENGTADNWLNVNVVGYPAVWAFLDSLGCDFGWNAPDNEPYDRDSVPQVG</sequence>
<dbReference type="Pfam" id="PF18406">
    <property type="entry name" value="DUF1281_C"/>
    <property type="match status" value="1"/>
</dbReference>
<proteinExistence type="predicted"/>
<reference evidence="2 3" key="1">
    <citation type="submission" date="2014-07" db="EMBL/GenBank/DDBJ databases">
        <title>Biosystematic studies on Modestobacter strains isolated from extreme hyper-arid desert soil and from historic building.</title>
        <authorList>
            <person name="Bukarasam K."/>
            <person name="Bull A."/>
            <person name="Girard G."/>
            <person name="van Wezel G."/>
            <person name="Goodfellow M."/>
        </authorList>
    </citation>
    <scope>NUCLEOTIDE SEQUENCE [LARGE SCALE GENOMIC DNA]</scope>
    <source>
        <strain evidence="2 3">KNN45-2b</strain>
    </source>
</reference>
<evidence type="ECO:0000313" key="3">
    <source>
        <dbReference type="Proteomes" id="UP000029713"/>
    </source>
</evidence>
<organism evidence="2 3">
    <name type="scientific">Modestobacter caceresii</name>
    <dbReference type="NCBI Taxonomy" id="1522368"/>
    <lineage>
        <taxon>Bacteria</taxon>
        <taxon>Bacillati</taxon>
        <taxon>Actinomycetota</taxon>
        <taxon>Actinomycetes</taxon>
        <taxon>Geodermatophilales</taxon>
        <taxon>Geodermatophilaceae</taxon>
        <taxon>Modestobacter</taxon>
    </lineage>
</organism>
<protein>
    <recommendedName>
        <fullName evidence="1">YubB ferredoxin-like domain-containing protein</fullName>
    </recommendedName>
</protein>
<dbReference type="STRING" id="1522368.IN07_01245"/>
<evidence type="ECO:0000259" key="1">
    <source>
        <dbReference type="Pfam" id="PF18406"/>
    </source>
</evidence>
<evidence type="ECO:0000313" key="2">
    <source>
        <dbReference type="EMBL" id="KGH48618.1"/>
    </source>
</evidence>
<dbReference type="InterPro" id="IPR041329">
    <property type="entry name" value="YubB_C"/>
</dbReference>
<gene>
    <name evidence="2" type="ORF">IN07_01245</name>
</gene>
<dbReference type="AlphaFoldDB" id="A0A098YCP6"/>
<dbReference type="EMBL" id="JPMX01000003">
    <property type="protein sequence ID" value="KGH48618.1"/>
    <property type="molecule type" value="Genomic_DNA"/>
</dbReference>
<feature type="domain" description="YubB ferredoxin-like" evidence="1">
    <location>
        <begin position="84"/>
        <end position="131"/>
    </location>
</feature>
<name>A0A098YCP6_9ACTN</name>
<comment type="caution">
    <text evidence="2">The sequence shown here is derived from an EMBL/GenBank/DDBJ whole genome shotgun (WGS) entry which is preliminary data.</text>
</comment>